<accession>A0A914Z4K9</accession>
<evidence type="ECO:0000256" key="1">
    <source>
        <dbReference type="SAM" id="MobiDB-lite"/>
    </source>
</evidence>
<sequence length="203" mass="23102">MCSATEGTIRDRTRFLLGWDQSEAPTLTQSYDCQQNTLKMNRMKPSHIYQHQPYATTSQRYRKTSESSNSTYSDYSEPSPSTTPSTSSSEYSLYSPGTSTENLFRQIERSSGQNQFRKLVDTISDALECEDLEKRRYFLSHEAEAILYGNTQIFESLSITSGSSNVPEDLAEIDVTPFRNLISQNFSSHPCNSQTHLIRAFNQ</sequence>
<dbReference type="WBParaSite" id="PSU_v2.g7623.t1">
    <property type="protein sequence ID" value="PSU_v2.g7623.t1"/>
    <property type="gene ID" value="PSU_v2.g7623"/>
</dbReference>
<feature type="region of interest" description="Disordered" evidence="1">
    <location>
        <begin position="52"/>
        <end position="97"/>
    </location>
</feature>
<evidence type="ECO:0000313" key="2">
    <source>
        <dbReference type="Proteomes" id="UP000887577"/>
    </source>
</evidence>
<protein>
    <submittedName>
        <fullName evidence="3">Uncharacterized protein</fullName>
    </submittedName>
</protein>
<evidence type="ECO:0000313" key="3">
    <source>
        <dbReference type="WBParaSite" id="PSU_v2.g7623.t1"/>
    </source>
</evidence>
<organism evidence="2 3">
    <name type="scientific">Panagrolaimus superbus</name>
    <dbReference type="NCBI Taxonomy" id="310955"/>
    <lineage>
        <taxon>Eukaryota</taxon>
        <taxon>Metazoa</taxon>
        <taxon>Ecdysozoa</taxon>
        <taxon>Nematoda</taxon>
        <taxon>Chromadorea</taxon>
        <taxon>Rhabditida</taxon>
        <taxon>Tylenchina</taxon>
        <taxon>Panagrolaimomorpha</taxon>
        <taxon>Panagrolaimoidea</taxon>
        <taxon>Panagrolaimidae</taxon>
        <taxon>Panagrolaimus</taxon>
    </lineage>
</organism>
<reference evidence="3" key="1">
    <citation type="submission" date="2022-11" db="UniProtKB">
        <authorList>
            <consortium name="WormBaseParasite"/>
        </authorList>
    </citation>
    <scope>IDENTIFICATION</scope>
</reference>
<proteinExistence type="predicted"/>
<feature type="compositionally biased region" description="Low complexity" evidence="1">
    <location>
        <begin position="66"/>
        <end position="97"/>
    </location>
</feature>
<name>A0A914Z4K9_9BILA</name>
<dbReference type="AlphaFoldDB" id="A0A914Z4K9"/>
<keyword evidence="2" id="KW-1185">Reference proteome</keyword>
<dbReference type="Proteomes" id="UP000887577">
    <property type="component" value="Unplaced"/>
</dbReference>